<dbReference type="PROSITE" id="PS50005">
    <property type="entry name" value="TPR"/>
    <property type="match status" value="1"/>
</dbReference>
<evidence type="ECO:0000256" key="2">
    <source>
        <dbReference type="SAM" id="Coils"/>
    </source>
</evidence>
<dbReference type="SMART" id="SM00028">
    <property type="entry name" value="TPR"/>
    <property type="match status" value="6"/>
</dbReference>
<dbReference type="InterPro" id="IPR016032">
    <property type="entry name" value="Sig_transdc_resp-reg_C-effctor"/>
</dbReference>
<dbReference type="Proteomes" id="UP000599179">
    <property type="component" value="Unassembled WGS sequence"/>
</dbReference>
<dbReference type="SUPFAM" id="SSF46894">
    <property type="entry name" value="C-terminal effector domain of the bipartite response regulators"/>
    <property type="match status" value="1"/>
</dbReference>
<dbReference type="Gene3D" id="1.25.40.10">
    <property type="entry name" value="Tetratricopeptide repeat domain"/>
    <property type="match status" value="2"/>
</dbReference>
<dbReference type="SUPFAM" id="SSF48452">
    <property type="entry name" value="TPR-like"/>
    <property type="match status" value="2"/>
</dbReference>
<feature type="transmembrane region" description="Helical" evidence="3">
    <location>
        <begin position="402"/>
        <end position="422"/>
    </location>
</feature>
<dbReference type="Pfam" id="PF13181">
    <property type="entry name" value="TPR_8"/>
    <property type="match status" value="1"/>
</dbReference>
<proteinExistence type="predicted"/>
<feature type="coiled-coil region" evidence="2">
    <location>
        <begin position="425"/>
        <end position="460"/>
    </location>
</feature>
<evidence type="ECO:0000313" key="4">
    <source>
        <dbReference type="EMBL" id="GGE26595.1"/>
    </source>
</evidence>
<keyword evidence="2" id="KW-0175">Coiled coil</keyword>
<keyword evidence="3" id="KW-0812">Transmembrane</keyword>
<dbReference type="InterPro" id="IPR011990">
    <property type="entry name" value="TPR-like_helical_dom_sf"/>
</dbReference>
<keyword evidence="5" id="KW-1185">Reference proteome</keyword>
<gene>
    <name evidence="4" type="ORF">GCM10010832_04110</name>
</gene>
<keyword evidence="3" id="KW-0472">Membrane</keyword>
<feature type="repeat" description="TPR" evidence="1">
    <location>
        <begin position="51"/>
        <end position="84"/>
    </location>
</feature>
<protein>
    <recommendedName>
        <fullName evidence="6">Tetratricopeptide repeat-containing protein</fullName>
    </recommendedName>
</protein>
<reference evidence="5" key="1">
    <citation type="journal article" date="2019" name="Int. J. Syst. Evol. Microbiol.">
        <title>The Global Catalogue of Microorganisms (GCM) 10K type strain sequencing project: providing services to taxonomists for standard genome sequencing and annotation.</title>
        <authorList>
            <consortium name="The Broad Institute Genomics Platform"/>
            <consortium name="The Broad Institute Genome Sequencing Center for Infectious Disease"/>
            <person name="Wu L."/>
            <person name="Ma J."/>
        </authorList>
    </citation>
    <scope>NUCLEOTIDE SEQUENCE [LARGE SCALE GENOMIC DNA]</scope>
    <source>
        <strain evidence="5">CGMCC 1.12931</strain>
    </source>
</reference>
<keyword evidence="1" id="KW-0802">TPR repeat</keyword>
<dbReference type="InterPro" id="IPR019734">
    <property type="entry name" value="TPR_rpt"/>
</dbReference>
<dbReference type="Pfam" id="PF13424">
    <property type="entry name" value="TPR_12"/>
    <property type="match status" value="1"/>
</dbReference>
<evidence type="ECO:0000256" key="1">
    <source>
        <dbReference type="PROSITE-ProRule" id="PRU00339"/>
    </source>
</evidence>
<evidence type="ECO:0000313" key="5">
    <source>
        <dbReference type="Proteomes" id="UP000599179"/>
    </source>
</evidence>
<accession>A0ABQ1SEL1</accession>
<organism evidence="4 5">
    <name type="scientific">Psychroflexus planctonicus</name>
    <dbReference type="NCBI Taxonomy" id="1526575"/>
    <lineage>
        <taxon>Bacteria</taxon>
        <taxon>Pseudomonadati</taxon>
        <taxon>Bacteroidota</taxon>
        <taxon>Flavobacteriia</taxon>
        <taxon>Flavobacteriales</taxon>
        <taxon>Flavobacteriaceae</taxon>
        <taxon>Psychroflexus</taxon>
    </lineage>
</organism>
<sequence>MCSGTILGQQNLLKQKQEEAFQLIFTNQDKAIVIIDSLIEANKNNLDFKQGKNFSNKGVYYAVKNQLDSAAVYFNKAIELTPKDHQFYPKLLNNLSIVHKKKGEYIKAIETLDAALQIANSRDNKDAKSKIYSELSSVYRSLEKYNLAVKYSLQAIEIINTKYTVDAYALNNEKQKLANLYRALDNNVFAIQLYEEILPYFENAIYTDSRISTYINYAASLINVSEFDKAKVLLTKAKNELVNFKNKELFAFYKLTYALYYKKTGELSKAESCFEIALSNFENHLDNYPKTLNEYLSFLQAQNKFDKLIDFVNSDKKIDNMQVGFQDLVDYHGVLGLAFEKTGDYQTSLYHYKNKIRYSDSLSQQNNFAIAKDLQAKYQNKILSQKNNLLQQENIIQGKTNLIVLITSISLIIIFSILLIRYKNRVKAAKKHQELSDQKIKAEEKLIEIKDALLKEQKKELLSRSFEINKLNKDIQFIKKNMGAENEMVKQRLNDVDQFISPKHEIDKLRYEFERVYPNFYQDIKKMYPKLNKNDALFLSFVKLKFTYKEIANILNITHKSAITKKYRIAKKMNLDNNEDFYEFVEKKL</sequence>
<evidence type="ECO:0008006" key="6">
    <source>
        <dbReference type="Google" id="ProtNLM"/>
    </source>
</evidence>
<comment type="caution">
    <text evidence="4">The sequence shown here is derived from an EMBL/GenBank/DDBJ whole genome shotgun (WGS) entry which is preliminary data.</text>
</comment>
<evidence type="ECO:0000256" key="3">
    <source>
        <dbReference type="SAM" id="Phobius"/>
    </source>
</evidence>
<name>A0ABQ1SEL1_9FLAO</name>
<dbReference type="RefSeq" id="WP_188457409.1">
    <property type="nucleotide sequence ID" value="NZ_BMGM01000001.1"/>
</dbReference>
<dbReference type="EMBL" id="BMGM01000001">
    <property type="protein sequence ID" value="GGE26595.1"/>
    <property type="molecule type" value="Genomic_DNA"/>
</dbReference>
<keyword evidence="3" id="KW-1133">Transmembrane helix</keyword>